<evidence type="ECO:0000259" key="10">
    <source>
        <dbReference type="PROSITE" id="PS50967"/>
    </source>
</evidence>
<keyword evidence="4 9" id="KW-0347">Helicase</keyword>
<dbReference type="AlphaFoldDB" id="A0A7S1G2S6"/>
<sequence>MLERAATVAMALLIRRYSALAPIPPKLVGYRRGTFRVSTPAFQTRMLSLALRSSIDDRNAVVEETVVPTVDPSQTKKISKTQLKEDLKKYRLEQSTPLNKPPYTVFNNAAMEGIYKSLPTTKEELLEVKGIGPKKLEMFGDDILSIVSKYATGSLEEGSFGKKDSIKIQRPSIIDPEMLTAEQRYAADLALNLDRCSNVFITGAAGTGKSHVLKYIIQELQKRRSNFGVCAPTGVAAINVGGSTLHSYFGIGLGTGSLSSLIKKVTKNNEAMKRIDGTDFLCIDECSMLSSFLLEQLDALLREVRHDGHFRDEPFGGITIIAIGDFFQLPPVYNGGDMDRDWRPFCFESPVWSDLGLSENTVILENVQRQGSNKKFIQFLNMVRVGNIEERILRDFNAKCLISAAHPLPTDGIVPSRLYVLNKDVDSENESRLAALKAKEVICKASNEWKEQMPTGTLVSVKKKMKESIEKEVPEEIRLKLGAQVMLTRNKDLDRNLVNGSRGIVEGFVQDADGDVIPVVRFDCGVTDKLSKVETMRYNPDGEMGCLVRKQIPLKLAWALTIHKSQGSTLTRALLNLESTFEYGQMYVALSRVRSMDGLWLEQPASIRNIMVSPQVLDYYNKILE</sequence>
<gene>
    <name evidence="11" type="ORF">CHYS00102_LOCUS31053</name>
</gene>
<feature type="domain" description="HRDC" evidence="10">
    <location>
        <begin position="77"/>
        <end position="157"/>
    </location>
</feature>
<dbReference type="InterPro" id="IPR051055">
    <property type="entry name" value="PIF1_helicase"/>
</dbReference>
<dbReference type="EC" id="5.6.2.3" evidence="9"/>
<dbReference type="PANTHER" id="PTHR47642">
    <property type="entry name" value="ATP-DEPENDENT DNA HELICASE"/>
    <property type="match status" value="1"/>
</dbReference>
<evidence type="ECO:0000256" key="8">
    <source>
        <dbReference type="ARBA" id="ARBA00023235"/>
    </source>
</evidence>
<dbReference type="InterPro" id="IPR010285">
    <property type="entry name" value="DNA_helicase_pif1-like_DEAD"/>
</dbReference>
<evidence type="ECO:0000256" key="7">
    <source>
        <dbReference type="ARBA" id="ARBA00023204"/>
    </source>
</evidence>
<organism evidence="11">
    <name type="scientific">Corethron hystrix</name>
    <dbReference type="NCBI Taxonomy" id="216773"/>
    <lineage>
        <taxon>Eukaryota</taxon>
        <taxon>Sar</taxon>
        <taxon>Stramenopiles</taxon>
        <taxon>Ochrophyta</taxon>
        <taxon>Bacillariophyta</taxon>
        <taxon>Coscinodiscophyceae</taxon>
        <taxon>Corethrophycidae</taxon>
        <taxon>Corethrales</taxon>
        <taxon>Corethraceae</taxon>
        <taxon>Corethron</taxon>
    </lineage>
</organism>
<dbReference type="CDD" id="cd18809">
    <property type="entry name" value="SF1_C_RecD"/>
    <property type="match status" value="1"/>
</dbReference>
<evidence type="ECO:0000256" key="5">
    <source>
        <dbReference type="ARBA" id="ARBA00022840"/>
    </source>
</evidence>
<reference evidence="11" key="1">
    <citation type="submission" date="2021-01" db="EMBL/GenBank/DDBJ databases">
        <authorList>
            <person name="Corre E."/>
            <person name="Pelletier E."/>
            <person name="Niang G."/>
            <person name="Scheremetjew M."/>
            <person name="Finn R."/>
            <person name="Kale V."/>
            <person name="Holt S."/>
            <person name="Cochrane G."/>
            <person name="Meng A."/>
            <person name="Brown T."/>
            <person name="Cohen L."/>
        </authorList>
    </citation>
    <scope>NUCLEOTIDE SEQUENCE</scope>
    <source>
        <strain evidence="11">308</strain>
    </source>
</reference>
<dbReference type="EMBL" id="HBFR01042472">
    <property type="protein sequence ID" value="CAD8903833.1"/>
    <property type="molecule type" value="Transcribed_RNA"/>
</dbReference>
<keyword evidence="5 9" id="KW-0067">ATP-binding</keyword>
<keyword evidence="9" id="KW-0233">DNA recombination</keyword>
<dbReference type="InterPro" id="IPR010997">
    <property type="entry name" value="HRDC-like_sf"/>
</dbReference>
<evidence type="ECO:0000256" key="2">
    <source>
        <dbReference type="ARBA" id="ARBA00022763"/>
    </source>
</evidence>
<evidence type="ECO:0000256" key="4">
    <source>
        <dbReference type="ARBA" id="ARBA00022806"/>
    </source>
</evidence>
<comment type="similarity">
    <text evidence="9">Belongs to the helicase family.</text>
</comment>
<dbReference type="PROSITE" id="PS50967">
    <property type="entry name" value="HRDC"/>
    <property type="match status" value="1"/>
</dbReference>
<dbReference type="Pfam" id="PF00570">
    <property type="entry name" value="HRDC"/>
    <property type="match status" value="1"/>
</dbReference>
<dbReference type="GO" id="GO:0006310">
    <property type="term" value="P:DNA recombination"/>
    <property type="evidence" value="ECO:0007669"/>
    <property type="project" value="UniProtKB-KW"/>
</dbReference>
<proteinExistence type="inferred from homology"/>
<dbReference type="GO" id="GO:0016787">
    <property type="term" value="F:hydrolase activity"/>
    <property type="evidence" value="ECO:0007669"/>
    <property type="project" value="UniProtKB-KW"/>
</dbReference>
<keyword evidence="3 9" id="KW-0378">Hydrolase</keyword>
<keyword evidence="7 9" id="KW-0234">DNA repair</keyword>
<dbReference type="PANTHER" id="PTHR47642:SF5">
    <property type="entry name" value="ATP-DEPENDENT DNA HELICASE"/>
    <property type="match status" value="1"/>
</dbReference>
<dbReference type="InterPro" id="IPR027417">
    <property type="entry name" value="P-loop_NTPase"/>
</dbReference>
<comment type="cofactor">
    <cofactor evidence="9">
        <name>Mg(2+)</name>
        <dbReference type="ChEBI" id="CHEBI:18420"/>
    </cofactor>
</comment>
<evidence type="ECO:0000313" key="11">
    <source>
        <dbReference type="EMBL" id="CAD8903833.1"/>
    </source>
</evidence>
<dbReference type="Pfam" id="PF21530">
    <property type="entry name" value="Pif1_2B_dom"/>
    <property type="match status" value="1"/>
</dbReference>
<evidence type="ECO:0000256" key="9">
    <source>
        <dbReference type="RuleBase" id="RU363044"/>
    </source>
</evidence>
<dbReference type="GO" id="GO:0000723">
    <property type="term" value="P:telomere maintenance"/>
    <property type="evidence" value="ECO:0007669"/>
    <property type="project" value="InterPro"/>
</dbReference>
<dbReference type="GO" id="GO:0003676">
    <property type="term" value="F:nucleic acid binding"/>
    <property type="evidence" value="ECO:0007669"/>
    <property type="project" value="InterPro"/>
</dbReference>
<evidence type="ECO:0000256" key="3">
    <source>
        <dbReference type="ARBA" id="ARBA00022801"/>
    </source>
</evidence>
<keyword evidence="1 9" id="KW-0547">Nucleotide-binding</keyword>
<name>A0A7S1G2S6_9STRA</name>
<evidence type="ECO:0000256" key="6">
    <source>
        <dbReference type="ARBA" id="ARBA00023125"/>
    </source>
</evidence>
<dbReference type="SMART" id="SM00341">
    <property type="entry name" value="HRDC"/>
    <property type="match status" value="1"/>
</dbReference>
<protein>
    <recommendedName>
        <fullName evidence="9">ATP-dependent DNA helicase</fullName>
        <ecNumber evidence="9">5.6.2.3</ecNumber>
    </recommendedName>
</protein>
<dbReference type="InterPro" id="IPR044876">
    <property type="entry name" value="HRDC_dom_sf"/>
</dbReference>
<evidence type="ECO:0000256" key="1">
    <source>
        <dbReference type="ARBA" id="ARBA00022741"/>
    </source>
</evidence>
<dbReference type="GO" id="GO:0043139">
    <property type="term" value="F:5'-3' DNA helicase activity"/>
    <property type="evidence" value="ECO:0007669"/>
    <property type="project" value="UniProtKB-EC"/>
</dbReference>
<dbReference type="InterPro" id="IPR002121">
    <property type="entry name" value="HRDC_dom"/>
</dbReference>
<dbReference type="Gene3D" id="3.40.50.300">
    <property type="entry name" value="P-loop containing nucleotide triphosphate hydrolases"/>
    <property type="match status" value="2"/>
</dbReference>
<accession>A0A7S1G2S6</accession>
<dbReference type="CDD" id="cd18037">
    <property type="entry name" value="DEXSc_Pif1_like"/>
    <property type="match status" value="1"/>
</dbReference>
<dbReference type="GO" id="GO:0006281">
    <property type="term" value="P:DNA repair"/>
    <property type="evidence" value="ECO:0007669"/>
    <property type="project" value="UniProtKB-KW"/>
</dbReference>
<dbReference type="SMART" id="SM00382">
    <property type="entry name" value="AAA"/>
    <property type="match status" value="1"/>
</dbReference>
<dbReference type="Pfam" id="PF05970">
    <property type="entry name" value="PIF1"/>
    <property type="match status" value="1"/>
</dbReference>
<keyword evidence="8" id="KW-0413">Isomerase</keyword>
<dbReference type="GO" id="GO:0005524">
    <property type="term" value="F:ATP binding"/>
    <property type="evidence" value="ECO:0007669"/>
    <property type="project" value="UniProtKB-KW"/>
</dbReference>
<dbReference type="Gene3D" id="1.10.150.80">
    <property type="entry name" value="HRDC domain"/>
    <property type="match status" value="1"/>
</dbReference>
<dbReference type="InterPro" id="IPR003593">
    <property type="entry name" value="AAA+_ATPase"/>
</dbReference>
<dbReference type="SUPFAM" id="SSF52540">
    <property type="entry name" value="P-loop containing nucleoside triphosphate hydrolases"/>
    <property type="match status" value="2"/>
</dbReference>
<dbReference type="SUPFAM" id="SSF47819">
    <property type="entry name" value="HRDC-like"/>
    <property type="match status" value="1"/>
</dbReference>
<dbReference type="InterPro" id="IPR049163">
    <property type="entry name" value="Pif1-like_2B_dom"/>
</dbReference>
<keyword evidence="2 9" id="KW-0227">DNA damage</keyword>
<keyword evidence="6" id="KW-0238">DNA-binding</keyword>
<comment type="catalytic activity">
    <reaction evidence="9">
        <text>ATP + H2O = ADP + phosphate + H(+)</text>
        <dbReference type="Rhea" id="RHEA:13065"/>
        <dbReference type="ChEBI" id="CHEBI:15377"/>
        <dbReference type="ChEBI" id="CHEBI:15378"/>
        <dbReference type="ChEBI" id="CHEBI:30616"/>
        <dbReference type="ChEBI" id="CHEBI:43474"/>
        <dbReference type="ChEBI" id="CHEBI:456216"/>
        <dbReference type="EC" id="5.6.2.3"/>
    </reaction>
</comment>